<comment type="caution">
    <text evidence="2">The sequence shown here is derived from an EMBL/GenBank/DDBJ whole genome shotgun (WGS) entry which is preliminary data.</text>
</comment>
<feature type="transmembrane region" description="Helical" evidence="1">
    <location>
        <begin position="20"/>
        <end position="38"/>
    </location>
</feature>
<evidence type="ECO:0000313" key="3">
    <source>
        <dbReference type="Proteomes" id="UP001201812"/>
    </source>
</evidence>
<keyword evidence="1" id="KW-0812">Transmembrane</keyword>
<keyword evidence="1" id="KW-1133">Transmembrane helix</keyword>
<feature type="transmembrane region" description="Helical" evidence="1">
    <location>
        <begin position="58"/>
        <end position="77"/>
    </location>
</feature>
<reference evidence="2" key="1">
    <citation type="submission" date="2022-01" db="EMBL/GenBank/DDBJ databases">
        <title>Genome Sequence Resource for Two Populations of Ditylenchus destructor, the Migratory Endoparasitic Phytonematode.</title>
        <authorList>
            <person name="Zhang H."/>
            <person name="Lin R."/>
            <person name="Xie B."/>
        </authorList>
    </citation>
    <scope>NUCLEOTIDE SEQUENCE</scope>
    <source>
        <strain evidence="2">BazhouSP</strain>
    </source>
</reference>
<keyword evidence="1" id="KW-0472">Membrane</keyword>
<organism evidence="2 3">
    <name type="scientific">Ditylenchus destructor</name>
    <dbReference type="NCBI Taxonomy" id="166010"/>
    <lineage>
        <taxon>Eukaryota</taxon>
        <taxon>Metazoa</taxon>
        <taxon>Ecdysozoa</taxon>
        <taxon>Nematoda</taxon>
        <taxon>Chromadorea</taxon>
        <taxon>Rhabditida</taxon>
        <taxon>Tylenchina</taxon>
        <taxon>Tylenchomorpha</taxon>
        <taxon>Sphaerularioidea</taxon>
        <taxon>Anguinidae</taxon>
        <taxon>Anguininae</taxon>
        <taxon>Ditylenchus</taxon>
    </lineage>
</organism>
<accession>A0AAD4R1H6</accession>
<name>A0AAD4R1H6_9BILA</name>
<protein>
    <submittedName>
        <fullName evidence="2">Uncharacterized protein</fullName>
    </submittedName>
</protein>
<feature type="transmembrane region" description="Helical" evidence="1">
    <location>
        <begin position="101"/>
        <end position="123"/>
    </location>
</feature>
<proteinExistence type="predicted"/>
<sequence length="179" mass="20356">MPAITDNLNYVPYLNLGHSIVILLCHTISISTMAKIVYHRYFNRDKYPRIQILSSQVLLFLGGNAYCALMMMPYYVYTSVRWSPVYDCKFLTCASLKFKSLPQYVCKLTFGSANLVLTLYFLWITRSSVCKQSIVTGETSTKYLGVYPSMFVSMDAAFCGIYYFIVLSKTKVHPASISS</sequence>
<dbReference type="Proteomes" id="UP001201812">
    <property type="component" value="Unassembled WGS sequence"/>
</dbReference>
<dbReference type="AlphaFoldDB" id="A0AAD4R1H6"/>
<keyword evidence="3" id="KW-1185">Reference proteome</keyword>
<feature type="transmembrane region" description="Helical" evidence="1">
    <location>
        <begin position="144"/>
        <end position="165"/>
    </location>
</feature>
<dbReference type="EMBL" id="JAKKPZ010000077">
    <property type="protein sequence ID" value="KAI1703774.1"/>
    <property type="molecule type" value="Genomic_DNA"/>
</dbReference>
<evidence type="ECO:0000256" key="1">
    <source>
        <dbReference type="SAM" id="Phobius"/>
    </source>
</evidence>
<evidence type="ECO:0000313" key="2">
    <source>
        <dbReference type="EMBL" id="KAI1703774.1"/>
    </source>
</evidence>
<gene>
    <name evidence="2" type="ORF">DdX_14713</name>
</gene>